<dbReference type="InterPro" id="IPR036010">
    <property type="entry name" value="2Fe-2S_ferredoxin-like_sf"/>
</dbReference>
<proteinExistence type="predicted"/>
<dbReference type="InterPro" id="IPR001041">
    <property type="entry name" value="2Fe-2S_ferredoxin-type"/>
</dbReference>
<dbReference type="PROSITE" id="PS51085">
    <property type="entry name" value="2FE2S_FER_2"/>
    <property type="match status" value="1"/>
</dbReference>
<dbReference type="Pfam" id="PF00111">
    <property type="entry name" value="Fer2"/>
    <property type="match status" value="1"/>
</dbReference>
<dbReference type="EMBL" id="QVFV01000001">
    <property type="protein sequence ID" value="RZM82199.1"/>
    <property type="molecule type" value="Genomic_DNA"/>
</dbReference>
<dbReference type="Proteomes" id="UP000292459">
    <property type="component" value="Unassembled WGS sequence"/>
</dbReference>
<keyword evidence="3" id="KW-1185">Reference proteome</keyword>
<protein>
    <submittedName>
        <fullName evidence="2">(2Fe-2S)-binding protein</fullName>
    </submittedName>
</protein>
<sequence>MTVKIRFIPNDVVVDAEVGEPLLQVAERAGITIPTGCLMGSCHACEVEIEGREDPICSCISAVPPGETELTINLYVDPTW</sequence>
<evidence type="ECO:0000259" key="1">
    <source>
        <dbReference type="PROSITE" id="PS51085"/>
    </source>
</evidence>
<reference evidence="2 3" key="1">
    <citation type="submission" date="2018-11" db="EMBL/GenBank/DDBJ databases">
        <title>Whole genome sequencing of an environmental sample.</title>
        <authorList>
            <person name="Sarangi A.N."/>
            <person name="Singh D."/>
            <person name="Tripathy S."/>
        </authorList>
    </citation>
    <scope>NUCLEOTIDE SEQUENCE [LARGE SCALE GENOMIC DNA]</scope>
    <source>
        <strain evidence="2 3">Lakshadweep</strain>
    </source>
</reference>
<dbReference type="SUPFAM" id="SSF54292">
    <property type="entry name" value="2Fe-2S ferredoxin-like"/>
    <property type="match status" value="1"/>
</dbReference>
<accession>A0A4Q7EK61</accession>
<evidence type="ECO:0000313" key="3">
    <source>
        <dbReference type="Proteomes" id="UP000292459"/>
    </source>
</evidence>
<dbReference type="OrthoDB" id="461826at2"/>
<dbReference type="InterPro" id="IPR012675">
    <property type="entry name" value="Beta-grasp_dom_sf"/>
</dbReference>
<dbReference type="GO" id="GO:0051536">
    <property type="term" value="F:iron-sulfur cluster binding"/>
    <property type="evidence" value="ECO:0007669"/>
    <property type="project" value="InterPro"/>
</dbReference>
<dbReference type="Gene3D" id="3.10.20.30">
    <property type="match status" value="1"/>
</dbReference>
<feature type="domain" description="2Fe-2S ferredoxin-type" evidence="1">
    <location>
        <begin position="3"/>
        <end position="78"/>
    </location>
</feature>
<comment type="caution">
    <text evidence="2">The sequence shown here is derived from an EMBL/GenBank/DDBJ whole genome shotgun (WGS) entry which is preliminary data.</text>
</comment>
<dbReference type="CDD" id="cd00207">
    <property type="entry name" value="fer2"/>
    <property type="match status" value="1"/>
</dbReference>
<dbReference type="RefSeq" id="WP_072041367.1">
    <property type="nucleotide sequence ID" value="NZ_QVFV01000001.1"/>
</dbReference>
<organism evidence="2 3">
    <name type="scientific">Leptolyngbya iicbica LK</name>
    <dbReference type="NCBI Taxonomy" id="2294035"/>
    <lineage>
        <taxon>Bacteria</taxon>
        <taxon>Bacillati</taxon>
        <taxon>Cyanobacteriota</taxon>
        <taxon>Cyanophyceae</taxon>
        <taxon>Leptolyngbyales</taxon>
        <taxon>Leptolyngbyaceae</taxon>
        <taxon>Leptolyngbya group</taxon>
        <taxon>Leptolyngbya</taxon>
        <taxon>Leptolyngbya iicbica</taxon>
    </lineage>
</organism>
<gene>
    <name evidence="2" type="ORF">DYY88_02795</name>
</gene>
<name>A0A4Q7EK61_9CYAN</name>
<evidence type="ECO:0000313" key="2">
    <source>
        <dbReference type="EMBL" id="RZM82199.1"/>
    </source>
</evidence>
<dbReference type="AlphaFoldDB" id="A0A4Q7EK61"/>